<dbReference type="GO" id="GO:0004499">
    <property type="term" value="F:N,N-dimethylaniline monooxygenase activity"/>
    <property type="evidence" value="ECO:0007669"/>
    <property type="project" value="InterPro"/>
</dbReference>
<keyword evidence="4" id="KW-0274">FAD</keyword>
<evidence type="ECO:0000256" key="1">
    <source>
        <dbReference type="ARBA" id="ARBA00001974"/>
    </source>
</evidence>
<dbReference type="InterPro" id="IPR051820">
    <property type="entry name" value="FAD-binding_MO"/>
</dbReference>
<accession>A0AA49Q8N4</accession>
<protein>
    <submittedName>
        <fullName evidence="9">NAD(P)/FAD-dependent oxidoreductase</fullName>
    </submittedName>
</protein>
<dbReference type="SUPFAM" id="SSF51905">
    <property type="entry name" value="FAD/NAD(P)-binding domain"/>
    <property type="match status" value="1"/>
</dbReference>
<dbReference type="Proteomes" id="UP001229955">
    <property type="component" value="Chromosome"/>
</dbReference>
<dbReference type="Pfam" id="PF13450">
    <property type="entry name" value="NAD_binding_8"/>
    <property type="match status" value="1"/>
</dbReference>
<dbReference type="EMBL" id="CP130613">
    <property type="protein sequence ID" value="WKW16317.1"/>
    <property type="molecule type" value="Genomic_DNA"/>
</dbReference>
<evidence type="ECO:0000256" key="6">
    <source>
        <dbReference type="ARBA" id="ARBA00023002"/>
    </source>
</evidence>
<dbReference type="InterPro" id="IPR020946">
    <property type="entry name" value="Flavin_mOase-like"/>
</dbReference>
<evidence type="ECO:0000256" key="4">
    <source>
        <dbReference type="ARBA" id="ARBA00022827"/>
    </source>
</evidence>
<keyword evidence="7" id="KW-0503">Monooxygenase</keyword>
<dbReference type="PANTHER" id="PTHR43872">
    <property type="entry name" value="MONOOXYGENASE, PUTATIVE (AFU_ORTHOLOGUE AFUA_8G02570)-RELATED"/>
    <property type="match status" value="1"/>
</dbReference>
<evidence type="ECO:0000256" key="2">
    <source>
        <dbReference type="ARBA" id="ARBA00010139"/>
    </source>
</evidence>
<dbReference type="FunFam" id="3.50.50.60:FF:000228">
    <property type="entry name" value="FAD-containing monooxygenase EthA"/>
    <property type="match status" value="1"/>
</dbReference>
<dbReference type="PANTHER" id="PTHR43872:SF1">
    <property type="entry name" value="MONOOXYGENASE, PUTATIVE (AFU_ORTHOLOGUE AFUA_8G02570)-RELATED"/>
    <property type="match status" value="1"/>
</dbReference>
<comment type="similarity">
    <text evidence="2">Belongs to the FAD-binding monooxygenase family.</text>
</comment>
<name>A0AA49Q8N4_9BACT</name>
<dbReference type="KEGG" id="pspc:Strain318_002729"/>
<keyword evidence="6" id="KW-0560">Oxidoreductase</keyword>
<dbReference type="AlphaFoldDB" id="A0AA49Q8N4"/>
<reference evidence="9" key="1">
    <citation type="submission" date="2023-07" db="EMBL/GenBank/DDBJ databases">
        <authorList>
            <person name="Haufschild T."/>
            <person name="Kallscheuer N."/>
            <person name="Hammer J."/>
            <person name="Kohn T."/>
            <person name="Kabuu M."/>
            <person name="Jogler M."/>
            <person name="Wohfarth N."/>
            <person name="Heuer A."/>
            <person name="Rohde M."/>
            <person name="van Teeseling M.C.F."/>
            <person name="Jogler C."/>
        </authorList>
    </citation>
    <scope>NUCLEOTIDE SEQUENCE</scope>
    <source>
        <strain evidence="8">Strain 138</strain>
        <strain evidence="9">Strain 318</strain>
    </source>
</reference>
<evidence type="ECO:0000256" key="7">
    <source>
        <dbReference type="ARBA" id="ARBA00023033"/>
    </source>
</evidence>
<proteinExistence type="inferred from homology"/>
<evidence type="ECO:0000313" key="10">
    <source>
        <dbReference type="Proteomes" id="UP001229955"/>
    </source>
</evidence>
<dbReference type="Gene3D" id="3.50.50.60">
    <property type="entry name" value="FAD/NAD(P)-binding domain"/>
    <property type="match status" value="3"/>
</dbReference>
<evidence type="ECO:0000313" key="8">
    <source>
        <dbReference type="EMBL" id="WKW13410.1"/>
    </source>
</evidence>
<keyword evidence="5" id="KW-0521">NADP</keyword>
<keyword evidence="10" id="KW-1185">Reference proteome</keyword>
<evidence type="ECO:0000313" key="9">
    <source>
        <dbReference type="EMBL" id="WKW16317.1"/>
    </source>
</evidence>
<dbReference type="GO" id="GO:0050661">
    <property type="term" value="F:NADP binding"/>
    <property type="evidence" value="ECO:0007669"/>
    <property type="project" value="InterPro"/>
</dbReference>
<dbReference type="Pfam" id="PF00743">
    <property type="entry name" value="FMO-like"/>
    <property type="match status" value="1"/>
</dbReference>
<sequence>MTPEHVDVLVIGAGLSGVGAAYHLQTLCPGRSYAIVEAREAMGGTWDLFRYPGVRSDSDMFTLGYRFRPWTGGKAITDGPSIKAYIEDTARAYGIDRKIRYGHRVVAASWSSADACWTVTMEVGAARERRTLRAHFLYTCTGYYDYAKGYLPEWAGTGEFRGRFVHPQFWPEDLDYSGKRVVVIGSGATAVTLVPAMAEGPGAAASVTMLQRSPTYVASLPAADGIANVFREVMSEDAAYAAARWKNILRQMLFFNVARAWPGFFRRLIQKGNRAELGPAFDVDTHFNPKYNPWDERFCIVPDGDLFRVLREGRADIVTDQIERFDATGIVLTSGRHLEADIVVTATGLVVQLLGGMSLEVDGQRVNLADTMAYRGMMYSGVPNLASAFGYTNASWTLKCDLTSEHVCRLLNYMDAKGYVQATPQREPGIEGEPVLDFTSGYVQRALPFLPKQGPAAPWRLYQNYIRDLFLLRHGKVNHRVMQFRRGERPRA</sequence>
<dbReference type="GO" id="GO:0050660">
    <property type="term" value="F:flavin adenine dinucleotide binding"/>
    <property type="evidence" value="ECO:0007669"/>
    <property type="project" value="InterPro"/>
</dbReference>
<keyword evidence="3" id="KW-0285">Flavoprotein</keyword>
<gene>
    <name evidence="8" type="ORF">Strain138_002729</name>
    <name evidence="9" type="ORF">Strain318_002729</name>
</gene>
<comment type="cofactor">
    <cofactor evidence="1">
        <name>FAD</name>
        <dbReference type="ChEBI" id="CHEBI:57692"/>
    </cofactor>
</comment>
<evidence type="ECO:0000256" key="5">
    <source>
        <dbReference type="ARBA" id="ARBA00022857"/>
    </source>
</evidence>
<dbReference type="EMBL" id="CP130612">
    <property type="protein sequence ID" value="WKW13410.1"/>
    <property type="molecule type" value="Genomic_DNA"/>
</dbReference>
<dbReference type="InterPro" id="IPR036188">
    <property type="entry name" value="FAD/NAD-bd_sf"/>
</dbReference>
<evidence type="ECO:0000256" key="3">
    <source>
        <dbReference type="ARBA" id="ARBA00022630"/>
    </source>
</evidence>
<accession>A0AA49Q6T4</accession>
<organism evidence="9 10">
    <name type="scientific">Pseudogemmatithrix spongiicola</name>
    <dbReference type="NCBI Taxonomy" id="3062599"/>
    <lineage>
        <taxon>Bacteria</taxon>
        <taxon>Pseudomonadati</taxon>
        <taxon>Gemmatimonadota</taxon>
        <taxon>Gemmatimonadia</taxon>
        <taxon>Gemmatimonadales</taxon>
        <taxon>Gemmatimonadaceae</taxon>
        <taxon>Pseudogemmatithrix</taxon>
    </lineage>
</organism>